<comment type="caution">
    <text evidence="2">The sequence shown here is derived from an EMBL/GenBank/DDBJ whole genome shotgun (WGS) entry which is preliminary data.</text>
</comment>
<sequence length="179" mass="20297">MLHKISFVAVMAIASCAYAADARPHYGKLTVTEELIRREILRLGGDWESGEKTKLVSFIGDKFESRHFEMLTHVPTLEGFYVDTCAIDEFALACLSQVHQLKRLDFVECKLEPESFSLLRSNRELKEIIFVSVIIPDRLMTELAKLKNLNSISFNDCKGVTKEQISTLKAVLPKVQIGY</sequence>
<dbReference type="InterPro" id="IPR032675">
    <property type="entry name" value="LRR_dom_sf"/>
</dbReference>
<keyword evidence="1" id="KW-0732">Signal</keyword>
<dbReference type="Proteomes" id="UP000263642">
    <property type="component" value="Unassembled WGS sequence"/>
</dbReference>
<evidence type="ECO:0000256" key="1">
    <source>
        <dbReference type="SAM" id="SignalP"/>
    </source>
</evidence>
<evidence type="ECO:0000313" key="3">
    <source>
        <dbReference type="Proteomes" id="UP000263642"/>
    </source>
</evidence>
<protein>
    <recommendedName>
        <fullName evidence="4">Leucine Rich repeats (2 copies)</fullName>
    </recommendedName>
</protein>
<proteinExistence type="predicted"/>
<feature type="signal peptide" evidence="1">
    <location>
        <begin position="1"/>
        <end position="19"/>
    </location>
</feature>
<evidence type="ECO:0000313" key="2">
    <source>
        <dbReference type="EMBL" id="HCO22258.1"/>
    </source>
</evidence>
<gene>
    <name evidence="2" type="ORF">DIT97_04050</name>
</gene>
<organism evidence="2 3">
    <name type="scientific">Gimesia maris</name>
    <dbReference type="NCBI Taxonomy" id="122"/>
    <lineage>
        <taxon>Bacteria</taxon>
        <taxon>Pseudomonadati</taxon>
        <taxon>Planctomycetota</taxon>
        <taxon>Planctomycetia</taxon>
        <taxon>Planctomycetales</taxon>
        <taxon>Planctomycetaceae</taxon>
        <taxon>Gimesia</taxon>
    </lineage>
</organism>
<dbReference type="Gene3D" id="3.80.10.10">
    <property type="entry name" value="Ribonuclease Inhibitor"/>
    <property type="match status" value="1"/>
</dbReference>
<dbReference type="EMBL" id="DQAY01000024">
    <property type="protein sequence ID" value="HCO22258.1"/>
    <property type="molecule type" value="Genomic_DNA"/>
</dbReference>
<dbReference type="SUPFAM" id="SSF52047">
    <property type="entry name" value="RNI-like"/>
    <property type="match status" value="1"/>
</dbReference>
<feature type="chain" id="PRO_5017684408" description="Leucine Rich repeats (2 copies)" evidence="1">
    <location>
        <begin position="20"/>
        <end position="179"/>
    </location>
</feature>
<dbReference type="AlphaFoldDB" id="A0A3D3R208"/>
<evidence type="ECO:0008006" key="4">
    <source>
        <dbReference type="Google" id="ProtNLM"/>
    </source>
</evidence>
<name>A0A3D3R208_9PLAN</name>
<accession>A0A3D3R208</accession>
<reference evidence="2 3" key="1">
    <citation type="journal article" date="2018" name="Nat. Biotechnol.">
        <title>A standardized bacterial taxonomy based on genome phylogeny substantially revises the tree of life.</title>
        <authorList>
            <person name="Parks D.H."/>
            <person name="Chuvochina M."/>
            <person name="Waite D.W."/>
            <person name="Rinke C."/>
            <person name="Skarshewski A."/>
            <person name="Chaumeil P.A."/>
            <person name="Hugenholtz P."/>
        </authorList>
    </citation>
    <scope>NUCLEOTIDE SEQUENCE [LARGE SCALE GENOMIC DNA]</scope>
    <source>
        <strain evidence="2">UBA9375</strain>
    </source>
</reference>
<dbReference type="PROSITE" id="PS51257">
    <property type="entry name" value="PROKAR_LIPOPROTEIN"/>
    <property type="match status" value="1"/>
</dbReference>